<accession>A0AAQ4FDY0</accession>
<dbReference type="EMBL" id="JARKHS020003575">
    <property type="protein sequence ID" value="KAK8785427.1"/>
    <property type="molecule type" value="Genomic_DNA"/>
</dbReference>
<keyword evidence="2" id="KW-1185">Reference proteome</keyword>
<reference evidence="1 2" key="1">
    <citation type="journal article" date="2023" name="Arcadia Sci">
        <title>De novo assembly of a long-read Amblyomma americanum tick genome.</title>
        <authorList>
            <person name="Chou S."/>
            <person name="Poskanzer K.E."/>
            <person name="Rollins M."/>
            <person name="Thuy-Boun P.S."/>
        </authorList>
    </citation>
    <scope>NUCLEOTIDE SEQUENCE [LARGE SCALE GENOMIC DNA]</scope>
    <source>
        <strain evidence="1">F_SG_1</strain>
        <tissue evidence="1">Salivary glands</tissue>
    </source>
</reference>
<evidence type="ECO:0000313" key="2">
    <source>
        <dbReference type="Proteomes" id="UP001321473"/>
    </source>
</evidence>
<sequence length="173" mass="18672">MPNVRPREVKPLKKLWDNMKQKAKKELARLSRGVMGTGGGPPPKPVDERLSQIEAIVPHNTTTAPNAFDSDRPRASAGVSNIIASIVQGDARLDESGGGCTLKFRSISNPKNKSAGLIISKGFCASSGLRRPGPQAQHLKAARQRSGGTRTQQQWTTFENTLKLRLLSFAGCT</sequence>
<proteinExistence type="predicted"/>
<name>A0AAQ4FDY0_AMBAM</name>
<dbReference type="AlphaFoldDB" id="A0AAQ4FDY0"/>
<gene>
    <name evidence="1" type="ORF">V5799_008208</name>
</gene>
<comment type="caution">
    <text evidence="1">The sequence shown here is derived from an EMBL/GenBank/DDBJ whole genome shotgun (WGS) entry which is preliminary data.</text>
</comment>
<evidence type="ECO:0000313" key="1">
    <source>
        <dbReference type="EMBL" id="KAK8785427.1"/>
    </source>
</evidence>
<organism evidence="1 2">
    <name type="scientific">Amblyomma americanum</name>
    <name type="common">Lone star tick</name>
    <dbReference type="NCBI Taxonomy" id="6943"/>
    <lineage>
        <taxon>Eukaryota</taxon>
        <taxon>Metazoa</taxon>
        <taxon>Ecdysozoa</taxon>
        <taxon>Arthropoda</taxon>
        <taxon>Chelicerata</taxon>
        <taxon>Arachnida</taxon>
        <taxon>Acari</taxon>
        <taxon>Parasitiformes</taxon>
        <taxon>Ixodida</taxon>
        <taxon>Ixodoidea</taxon>
        <taxon>Ixodidae</taxon>
        <taxon>Amblyomminae</taxon>
        <taxon>Amblyomma</taxon>
    </lineage>
</organism>
<protein>
    <submittedName>
        <fullName evidence="1">Uncharacterized protein</fullName>
    </submittedName>
</protein>
<dbReference type="Proteomes" id="UP001321473">
    <property type="component" value="Unassembled WGS sequence"/>
</dbReference>